<dbReference type="PANTHER" id="PTHR40111">
    <property type="entry name" value="CEPHALOSPORIN-C DEACETYLASE"/>
    <property type="match status" value="1"/>
</dbReference>
<dbReference type="Proteomes" id="UP000033861">
    <property type="component" value="Unassembled WGS sequence"/>
</dbReference>
<dbReference type="PANTHER" id="PTHR40111:SF1">
    <property type="entry name" value="CEPHALOSPORIN-C DEACETYLASE"/>
    <property type="match status" value="1"/>
</dbReference>
<dbReference type="SUPFAM" id="SSF53474">
    <property type="entry name" value="alpha/beta-Hydrolases"/>
    <property type="match status" value="1"/>
</dbReference>
<accession>A0A0G1JMF8</accession>
<dbReference type="InterPro" id="IPR039069">
    <property type="entry name" value="CE7"/>
</dbReference>
<gene>
    <name evidence="3" type="ORF">UW35_C0043G0011</name>
</gene>
<comment type="caution">
    <text evidence="3">The sequence shown here is derived from an EMBL/GenBank/DDBJ whole genome shotgun (WGS) entry which is preliminary data.</text>
</comment>
<proteinExistence type="predicted"/>
<dbReference type="GO" id="GO:0005976">
    <property type="term" value="P:polysaccharide metabolic process"/>
    <property type="evidence" value="ECO:0007669"/>
    <property type="project" value="TreeGrafter"/>
</dbReference>
<dbReference type="Pfam" id="PF05448">
    <property type="entry name" value="AXE1"/>
    <property type="match status" value="1"/>
</dbReference>
<feature type="active site" description="Charge relay system" evidence="1">
    <location>
        <position position="268"/>
    </location>
</feature>
<feature type="domain" description="Acetyl xylan esterase" evidence="2">
    <location>
        <begin position="7"/>
        <end position="313"/>
    </location>
</feature>
<dbReference type="EMBL" id="LCHZ01000043">
    <property type="protein sequence ID" value="KKT45137.1"/>
    <property type="molecule type" value="Genomic_DNA"/>
</dbReference>
<evidence type="ECO:0000313" key="3">
    <source>
        <dbReference type="EMBL" id="KKT45137.1"/>
    </source>
</evidence>
<evidence type="ECO:0000313" key="4">
    <source>
        <dbReference type="Proteomes" id="UP000033861"/>
    </source>
</evidence>
<dbReference type="AlphaFoldDB" id="A0A0G1JMF8"/>
<dbReference type="InterPro" id="IPR029058">
    <property type="entry name" value="AB_hydrolase_fold"/>
</dbReference>
<feature type="active site" description="Nucleophile" evidence="1">
    <location>
        <position position="182"/>
    </location>
</feature>
<dbReference type="InterPro" id="IPR008391">
    <property type="entry name" value="AXE1_dom"/>
</dbReference>
<sequence length="341" mass="37761">MLLEKKIKELEQIDIKKTALPDFDAFWKNKIKETKGAKLNVKSKKADYPLTALRVEDITFEGTDGTAIHAWKVLPNPMHAKKIPFLIHYHGLGGDRAYPYNYAHWAAMGIGVLAADARLQGGNTGSKTGFETGSSGSVASMGLESEHDFYFGKHVIDSLRAVEAVKTFPEADVKRIIAEGASQGGGVAFSVAALYADEIFACMADVPAFCWYEKRILDRAGSATDIATYLNRHPDKFERALRTLSYFDNINLVEKIKCPVLASVGLRDNICPSENAYAAYNKIKAKKQMEVYPFAGHEGGGIYHAELKLKWLLTIISLSTLVENADSIFLVNPKREKYSMN</sequence>
<protein>
    <submittedName>
        <fullName evidence="3">Cephalosporin-C deacetylase</fullName>
    </submittedName>
</protein>
<evidence type="ECO:0000259" key="2">
    <source>
        <dbReference type="Pfam" id="PF05448"/>
    </source>
</evidence>
<dbReference type="Gene3D" id="3.40.50.1820">
    <property type="entry name" value="alpha/beta hydrolase"/>
    <property type="match status" value="1"/>
</dbReference>
<reference evidence="3 4" key="1">
    <citation type="journal article" date="2015" name="Nature">
        <title>rRNA introns, odd ribosomes, and small enigmatic genomes across a large radiation of phyla.</title>
        <authorList>
            <person name="Brown C.T."/>
            <person name="Hug L.A."/>
            <person name="Thomas B.C."/>
            <person name="Sharon I."/>
            <person name="Castelle C.J."/>
            <person name="Singh A."/>
            <person name="Wilkins M.J."/>
            <person name="Williams K.H."/>
            <person name="Banfield J.F."/>
        </authorList>
    </citation>
    <scope>NUCLEOTIDE SEQUENCE [LARGE SCALE GENOMIC DNA]</scope>
</reference>
<organism evidence="3 4">
    <name type="scientific">Candidatus Collierbacteria bacterium GW2011_GWF2_44_15</name>
    <dbReference type="NCBI Taxonomy" id="1618404"/>
    <lineage>
        <taxon>Bacteria</taxon>
        <taxon>Candidatus Collieribacteriota</taxon>
    </lineage>
</organism>
<dbReference type="GO" id="GO:0052689">
    <property type="term" value="F:carboxylic ester hydrolase activity"/>
    <property type="evidence" value="ECO:0007669"/>
    <property type="project" value="TreeGrafter"/>
</dbReference>
<feature type="active site" description="Charge relay system" evidence="1">
    <location>
        <position position="297"/>
    </location>
</feature>
<evidence type="ECO:0000256" key="1">
    <source>
        <dbReference type="PIRSR" id="PIRSR639069-1"/>
    </source>
</evidence>
<name>A0A0G1JMF8_9BACT</name>